<feature type="domain" description="FAD-binding PCMH-type" evidence="10">
    <location>
        <begin position="38"/>
        <end position="225"/>
    </location>
</feature>
<name>A0A381WZ51_9ZZZZ</name>
<dbReference type="InterPro" id="IPR004113">
    <property type="entry name" value="FAD-bd_oxidored_4_C"/>
</dbReference>
<accession>A0A381WZ51</accession>
<organism evidence="11">
    <name type="scientific">marine metagenome</name>
    <dbReference type="NCBI Taxonomy" id="408172"/>
    <lineage>
        <taxon>unclassified sequences</taxon>
        <taxon>metagenomes</taxon>
        <taxon>ecological metagenomes</taxon>
    </lineage>
</organism>
<keyword evidence="6" id="KW-0809">Transit peptide</keyword>
<evidence type="ECO:0000256" key="7">
    <source>
        <dbReference type="ARBA" id="ARBA00023002"/>
    </source>
</evidence>
<dbReference type="EMBL" id="UINC01013373">
    <property type="protein sequence ID" value="SVA57826.1"/>
    <property type="molecule type" value="Genomic_DNA"/>
</dbReference>
<keyword evidence="8" id="KW-0496">Mitochondrion</keyword>
<evidence type="ECO:0000256" key="4">
    <source>
        <dbReference type="ARBA" id="ARBA00022630"/>
    </source>
</evidence>
<dbReference type="InterPro" id="IPR006094">
    <property type="entry name" value="Oxid_FAD_bind_N"/>
</dbReference>
<dbReference type="PANTHER" id="PTHR11748:SF111">
    <property type="entry name" value="D-LACTATE DEHYDROGENASE, MITOCHONDRIAL-RELATED"/>
    <property type="match status" value="1"/>
</dbReference>
<evidence type="ECO:0000256" key="8">
    <source>
        <dbReference type="ARBA" id="ARBA00023128"/>
    </source>
</evidence>
<reference evidence="11" key="1">
    <citation type="submission" date="2018-05" db="EMBL/GenBank/DDBJ databases">
        <authorList>
            <person name="Lanie J.A."/>
            <person name="Ng W.-L."/>
            <person name="Kazmierczak K.M."/>
            <person name="Andrzejewski T.M."/>
            <person name="Davidsen T.M."/>
            <person name="Wayne K.J."/>
            <person name="Tettelin H."/>
            <person name="Glass J.I."/>
            <person name="Rusch D."/>
            <person name="Podicherti R."/>
            <person name="Tsui H.-C.T."/>
            <person name="Winkler M.E."/>
        </authorList>
    </citation>
    <scope>NUCLEOTIDE SEQUENCE</scope>
</reference>
<evidence type="ECO:0000256" key="1">
    <source>
        <dbReference type="ARBA" id="ARBA00001974"/>
    </source>
</evidence>
<dbReference type="InterPro" id="IPR016169">
    <property type="entry name" value="FAD-bd_PCMH_sub2"/>
</dbReference>
<proteinExistence type="inferred from homology"/>
<comment type="subcellular location">
    <subcellularLocation>
        <location evidence="2">Mitochondrion</location>
    </subcellularLocation>
</comment>
<protein>
    <recommendedName>
        <fullName evidence="9">D-lactate dehydrogenase (cytochrome)</fullName>
        <ecNumber evidence="9">1.1.2.4</ecNumber>
    </recommendedName>
</protein>
<dbReference type="Gene3D" id="3.30.465.10">
    <property type="match status" value="1"/>
</dbReference>
<keyword evidence="4" id="KW-0285">Flavoprotein</keyword>
<evidence type="ECO:0000256" key="6">
    <source>
        <dbReference type="ARBA" id="ARBA00022946"/>
    </source>
</evidence>
<evidence type="ECO:0000256" key="9">
    <source>
        <dbReference type="ARBA" id="ARBA00038897"/>
    </source>
</evidence>
<dbReference type="GO" id="GO:0071949">
    <property type="term" value="F:FAD binding"/>
    <property type="evidence" value="ECO:0007669"/>
    <property type="project" value="InterPro"/>
</dbReference>
<dbReference type="InterPro" id="IPR016166">
    <property type="entry name" value="FAD-bd_PCMH"/>
</dbReference>
<dbReference type="Pfam" id="PF01565">
    <property type="entry name" value="FAD_binding_4"/>
    <property type="match status" value="1"/>
</dbReference>
<dbReference type="GO" id="GO:0008720">
    <property type="term" value="F:D-lactate dehydrogenase (NAD+) activity"/>
    <property type="evidence" value="ECO:0007669"/>
    <property type="project" value="TreeGrafter"/>
</dbReference>
<dbReference type="GO" id="GO:0005739">
    <property type="term" value="C:mitochondrion"/>
    <property type="evidence" value="ECO:0007669"/>
    <property type="project" value="UniProtKB-SubCell"/>
</dbReference>
<evidence type="ECO:0000256" key="3">
    <source>
        <dbReference type="ARBA" id="ARBA00008000"/>
    </source>
</evidence>
<dbReference type="GO" id="GO:0004458">
    <property type="term" value="F:D-lactate dehydrogenase (cytochrome) activity"/>
    <property type="evidence" value="ECO:0007669"/>
    <property type="project" value="UniProtKB-EC"/>
</dbReference>
<dbReference type="EC" id="1.1.2.4" evidence="9"/>
<evidence type="ECO:0000256" key="5">
    <source>
        <dbReference type="ARBA" id="ARBA00022827"/>
    </source>
</evidence>
<dbReference type="Pfam" id="PF02913">
    <property type="entry name" value="FAD-oxidase_C"/>
    <property type="match status" value="1"/>
</dbReference>
<dbReference type="Gene3D" id="3.30.43.10">
    <property type="entry name" value="Uridine Diphospho-n-acetylenolpyruvylglucosamine Reductase, domain 2"/>
    <property type="match status" value="1"/>
</dbReference>
<gene>
    <name evidence="11" type="ORF">METZ01_LOCUS110680</name>
</gene>
<evidence type="ECO:0000313" key="11">
    <source>
        <dbReference type="EMBL" id="SVA57826.1"/>
    </source>
</evidence>
<evidence type="ECO:0000256" key="2">
    <source>
        <dbReference type="ARBA" id="ARBA00004173"/>
    </source>
</evidence>
<dbReference type="InterPro" id="IPR016167">
    <property type="entry name" value="FAD-bd_PCMH_sub1"/>
</dbReference>
<sequence length="524" mass="57352">MSETNKNVVKVLKAAVGKDNVLTDQESLSFYSMDVYRSIETPIAVVQPGSTEELQEAVRVATGLGVAIVTRGGGASYTDGYLPTTAESVIVDTSRLNKIVEINEEDMFITVEPGVTWAEMTDALAESNLRTPFWGPFSGLKATVGGSTSQNSVSMGTSRYGGSPESILCYDIVLANGDILKTGSSAMEQSSPFFRHYGPDLTGLFSGDAGSLGVKARITLRLIKLPSHSLTCSFGFKSYDAMSQAMAAVAREESASSNWGLDPKLQQGQLGSTSFSDALKAAFAVLKTARNPFEAFVQLGKMALAGKRFLTGYDYSAHFVVEGHSTSEVKSKLAQTRKALSPYGTEIANTIPTVLGAMPFMPLYPILGPQGERWVPMHGLLSFSKMQEMHQQLMELYREKKGEMEECSVYAGAMYMTYSTHSFLYEVALYWQDDRTVYHKLYLDQDYLDMLPTYPENKKGRALVAELRASIQEIYSDLGAVHFQVGKSYPYQKGRQTLATDTLRAIKKSVDPKNLMNPGALGLE</sequence>
<dbReference type="InterPro" id="IPR036318">
    <property type="entry name" value="FAD-bd_PCMH-like_sf"/>
</dbReference>
<dbReference type="SUPFAM" id="SSF55103">
    <property type="entry name" value="FAD-linked oxidases, C-terminal domain"/>
    <property type="match status" value="1"/>
</dbReference>
<keyword evidence="5" id="KW-0274">FAD</keyword>
<dbReference type="InterPro" id="IPR016164">
    <property type="entry name" value="FAD-linked_Oxase-like_C"/>
</dbReference>
<evidence type="ECO:0000259" key="10">
    <source>
        <dbReference type="PROSITE" id="PS51387"/>
    </source>
</evidence>
<keyword evidence="7" id="KW-0560">Oxidoreductase</keyword>
<dbReference type="PANTHER" id="PTHR11748">
    <property type="entry name" value="D-LACTATE DEHYDROGENASE"/>
    <property type="match status" value="1"/>
</dbReference>
<dbReference type="SUPFAM" id="SSF56176">
    <property type="entry name" value="FAD-binding/transporter-associated domain-like"/>
    <property type="match status" value="1"/>
</dbReference>
<dbReference type="PROSITE" id="PS51387">
    <property type="entry name" value="FAD_PCMH"/>
    <property type="match status" value="1"/>
</dbReference>
<comment type="cofactor">
    <cofactor evidence="1">
        <name>FAD</name>
        <dbReference type="ChEBI" id="CHEBI:57692"/>
    </cofactor>
</comment>
<comment type="similarity">
    <text evidence="3">Belongs to the FAD-binding oxidoreductase/transferase type 4 family.</text>
</comment>
<dbReference type="AlphaFoldDB" id="A0A381WZ51"/>
<dbReference type="GO" id="GO:1903457">
    <property type="term" value="P:lactate catabolic process"/>
    <property type="evidence" value="ECO:0007669"/>
    <property type="project" value="TreeGrafter"/>
</dbReference>